<dbReference type="SUPFAM" id="SSF102886">
    <property type="entry name" value="Coproporphyrinogen III oxidase"/>
    <property type="match status" value="1"/>
</dbReference>
<dbReference type="InterPro" id="IPR036406">
    <property type="entry name" value="Coprogen_oxidase_aer_sf"/>
</dbReference>
<accession>T1B4S9</accession>
<keyword evidence="5" id="KW-0560">Oxidoreductase</keyword>
<evidence type="ECO:0000256" key="5">
    <source>
        <dbReference type="ARBA" id="ARBA00023002"/>
    </source>
</evidence>
<keyword evidence="6" id="KW-0627">Porphyrin biosynthesis</keyword>
<proteinExistence type="inferred from homology"/>
<dbReference type="GO" id="GO:0004109">
    <property type="term" value="F:coproporphyrinogen oxidase activity"/>
    <property type="evidence" value="ECO:0007669"/>
    <property type="project" value="UniProtKB-EC"/>
</dbReference>
<evidence type="ECO:0000256" key="1">
    <source>
        <dbReference type="ARBA" id="ARBA00005168"/>
    </source>
</evidence>
<dbReference type="Gene3D" id="3.40.1500.10">
    <property type="entry name" value="Coproporphyrinogen III oxidase, aerobic"/>
    <property type="match status" value="1"/>
</dbReference>
<dbReference type="PANTHER" id="PTHR10755:SF0">
    <property type="entry name" value="OXYGEN-DEPENDENT COPROPORPHYRINOGEN-III OXIDASE, MITOCHONDRIAL"/>
    <property type="match status" value="1"/>
</dbReference>
<reference evidence="7" key="1">
    <citation type="submission" date="2013-08" db="EMBL/GenBank/DDBJ databases">
        <authorList>
            <person name="Mendez C."/>
            <person name="Richter M."/>
            <person name="Ferrer M."/>
            <person name="Sanchez J."/>
        </authorList>
    </citation>
    <scope>NUCLEOTIDE SEQUENCE</scope>
</reference>
<dbReference type="AlphaFoldDB" id="T1B4S9"/>
<protein>
    <recommendedName>
        <fullName evidence="4">coproporphyrinogen oxidase</fullName>
        <ecNumber evidence="4">1.3.3.3</ecNumber>
    </recommendedName>
</protein>
<dbReference type="GO" id="GO:0006782">
    <property type="term" value="P:protoporphyrinogen IX biosynthetic process"/>
    <property type="evidence" value="ECO:0007669"/>
    <property type="project" value="TreeGrafter"/>
</dbReference>
<dbReference type="NCBIfam" id="NF003727">
    <property type="entry name" value="PRK05330.1"/>
    <property type="match status" value="1"/>
</dbReference>
<dbReference type="InterPro" id="IPR001260">
    <property type="entry name" value="Coprogen_oxidase_aer"/>
</dbReference>
<dbReference type="Pfam" id="PF01218">
    <property type="entry name" value="Coprogen_oxidas"/>
    <property type="match status" value="1"/>
</dbReference>
<reference evidence="7" key="2">
    <citation type="journal article" date="2014" name="ISME J.">
        <title>Microbial stratification in low pH oxic and suboxic macroscopic growths along an acid mine drainage.</title>
        <authorList>
            <person name="Mendez-Garcia C."/>
            <person name="Mesa V."/>
            <person name="Sprenger R.R."/>
            <person name="Richter M."/>
            <person name="Diez M.S."/>
            <person name="Solano J."/>
            <person name="Bargiela R."/>
            <person name="Golyshina O.V."/>
            <person name="Manteca A."/>
            <person name="Ramos J.L."/>
            <person name="Gallego J.R."/>
            <person name="Llorente I."/>
            <person name="Martins Dos Santos V.A."/>
            <person name="Jensen O.N."/>
            <person name="Pelaez A.I."/>
            <person name="Sanchez J."/>
            <person name="Ferrer M."/>
        </authorList>
    </citation>
    <scope>NUCLEOTIDE SEQUENCE</scope>
</reference>
<organism evidence="7">
    <name type="scientific">mine drainage metagenome</name>
    <dbReference type="NCBI Taxonomy" id="410659"/>
    <lineage>
        <taxon>unclassified sequences</taxon>
        <taxon>metagenomes</taxon>
        <taxon>ecological metagenomes</taxon>
    </lineage>
</organism>
<dbReference type="InterPro" id="IPR018375">
    <property type="entry name" value="Coprogen_oxidase_CS"/>
</dbReference>
<comment type="pathway">
    <text evidence="1">Porphyrin-containing compound metabolism; protoporphyrin-IX biosynthesis; protoporphyrinogen-IX from coproporphyrinogen-III (O2 route): step 1/1.</text>
</comment>
<evidence type="ECO:0000256" key="4">
    <source>
        <dbReference type="ARBA" id="ARBA00012869"/>
    </source>
</evidence>
<evidence type="ECO:0000256" key="3">
    <source>
        <dbReference type="ARBA" id="ARBA00011738"/>
    </source>
</evidence>
<gene>
    <name evidence="7" type="ORF">B2A_08280</name>
</gene>
<comment type="similarity">
    <text evidence="2">Belongs to the aerobic coproporphyrinogen-III oxidase family.</text>
</comment>
<comment type="subunit">
    <text evidence="3">Homodimer.</text>
</comment>
<dbReference type="PIRSF" id="PIRSF000166">
    <property type="entry name" value="Coproporphyri_ox"/>
    <property type="match status" value="1"/>
</dbReference>
<dbReference type="EMBL" id="AUZZ01005955">
    <property type="protein sequence ID" value="EQD47819.1"/>
    <property type="molecule type" value="Genomic_DNA"/>
</dbReference>
<dbReference type="PROSITE" id="PS01021">
    <property type="entry name" value="COPROGEN_OXIDASE"/>
    <property type="match status" value="1"/>
</dbReference>
<dbReference type="EC" id="1.3.3.3" evidence="4"/>
<evidence type="ECO:0000256" key="2">
    <source>
        <dbReference type="ARBA" id="ARBA00010644"/>
    </source>
</evidence>
<comment type="caution">
    <text evidence="7">The sequence shown here is derived from an EMBL/GenBank/DDBJ whole genome shotgun (WGS) entry which is preliminary data.</text>
</comment>
<dbReference type="PANTHER" id="PTHR10755">
    <property type="entry name" value="COPROPORPHYRINOGEN III OXIDASE, MITOCHONDRIAL"/>
    <property type="match status" value="1"/>
</dbReference>
<evidence type="ECO:0000313" key="7">
    <source>
        <dbReference type="EMBL" id="EQD47819.1"/>
    </source>
</evidence>
<evidence type="ECO:0000256" key="6">
    <source>
        <dbReference type="ARBA" id="ARBA00023244"/>
    </source>
</evidence>
<dbReference type="PRINTS" id="PR00073">
    <property type="entry name" value="COPRGNOXDASE"/>
</dbReference>
<sequence length="272" mass="31175">MELAEAATRYFRDLQARICAAFEAFEPEARFEARDWRRPSGHRLEGGGVSRLMRGRVFEKVGVNFSHVWGVLSEQARAQIPGAEDSDGRFLACGISLVAHMSNPYVPTAHMNLRYLRTSRDWFGGGSDLTPTFPFDEDTALFHAALRRACETYRPGAYEAYKAWCDRYFYLPHRHEPRGVGGIFFDELAGGDAEADLAFVRQVGEAFLEVYPTLVSRRKDMPYDEADRDKHLYKRGRYVEFNLVYDRGTRFGFQTDADPEAYLMSLPPLVKW</sequence>
<dbReference type="GO" id="GO:0005737">
    <property type="term" value="C:cytoplasm"/>
    <property type="evidence" value="ECO:0007669"/>
    <property type="project" value="TreeGrafter"/>
</dbReference>
<name>T1B4S9_9ZZZZ</name>